<accession>C4R031</accession>
<dbReference type="KEGG" id="ppa:PAS_chr2-1_0820"/>
<protein>
    <submittedName>
        <fullName evidence="1">Uncharacterized protein</fullName>
    </submittedName>
</protein>
<sequence>MNSVCRIRSFIPARSIRTRAVRNPLKNSKATERPPVLKTKPENLKQLRSKRRNALKKDPSIPSFVKPAEQIRRELTAEFDRLGQEVDENFIKGVIEQSKEDEIKLRESNGDLSILDEKDDFLSLFDRVMDQCALELSENVDLQQDAYQLDPNATLEDSVFKLAEDFETIVKASQSSLPLFVSILKILSINSKRNLIPIELASKAFELSTQIYDPKHRTNLIYYSGNLIYSHPRVRADPINESLYMEALLEHRQFLRCEYLFTSRLNQTDVQGQRFWLENGMKMYLRSFKVSKAEELAAKVLQEHMYLHPSVIVQFIDVFSRLEQYGQVLKWTNTLNTIRKSFGKGAGVVKTVNPLDLGLVDDANIIMNYWNQRDPITHNDLRKVAVSLINAGYYELLFRVIETYASRYPTTLKLFKGVVGKCKYSVAQELIELTTKLSEPFIRDSLSKALEKNLEFQKRNAKQAMIHDTLLGNINIEGLRDGTSNNQEYLTEKDCNRLIKRMLSSNRPNYQLVENFIEEMINSYKLEKAGKSHGFIPPINAHIYATLIKYFGKVTNRNIEKLELVLQELESLEVPMNAYCANQIILEYTGRRRFERAFAFIDQVLNSDFPRTNKLYETMLQSHRDFVTFSHKYGLNKRPNHNQLRRIFVDFYNSDKGVSFTKQVVSIINCFIYTSDFISSVGMLQLFGSLKMKLNARQVDLLLKTLIKNLELCPHSDDLDTYVEKLKQFTTSNTKDLEWKDVATIIIEAFQLNPLLTEKSQAAYEKELGTFQHLLSLESLSIDEIRVDGFCI</sequence>
<dbReference type="EMBL" id="FN392320">
    <property type="protein sequence ID" value="CAY68855.1"/>
    <property type="molecule type" value="Genomic_DNA"/>
</dbReference>
<dbReference type="AlphaFoldDB" id="C4R031"/>
<gene>
    <name evidence="1" type="ordered locus">PAS_chr2-1_0820</name>
</gene>
<proteinExistence type="predicted"/>
<organism evidence="1 2">
    <name type="scientific">Komagataella phaffii (strain GS115 / ATCC 20864)</name>
    <name type="common">Yeast</name>
    <name type="synonym">Pichia pastoris</name>
    <dbReference type="NCBI Taxonomy" id="644223"/>
    <lineage>
        <taxon>Eukaryota</taxon>
        <taxon>Fungi</taxon>
        <taxon>Dikarya</taxon>
        <taxon>Ascomycota</taxon>
        <taxon>Saccharomycotina</taxon>
        <taxon>Pichiomycetes</taxon>
        <taxon>Pichiales</taxon>
        <taxon>Pichiaceae</taxon>
        <taxon>Komagataella</taxon>
    </lineage>
</organism>
<dbReference type="InParanoid" id="C4R031"/>
<dbReference type="Gene3D" id="1.25.40.10">
    <property type="entry name" value="Tetratricopeptide repeat domain"/>
    <property type="match status" value="1"/>
</dbReference>
<dbReference type="eggNOG" id="ENOG502QQPQ">
    <property type="taxonomic scope" value="Eukaryota"/>
</dbReference>
<dbReference type="OMA" id="ERAFAFI"/>
<keyword evidence="2" id="KW-1185">Reference proteome</keyword>
<dbReference type="Proteomes" id="UP000000314">
    <property type="component" value="Chromosome 2"/>
</dbReference>
<dbReference type="OrthoDB" id="185373at2759"/>
<dbReference type="InterPro" id="IPR011990">
    <property type="entry name" value="TPR-like_helical_dom_sf"/>
</dbReference>
<dbReference type="FunCoup" id="C4R031">
    <property type="interactions" value="266"/>
</dbReference>
<evidence type="ECO:0000313" key="1">
    <source>
        <dbReference type="EMBL" id="CAY68855.1"/>
    </source>
</evidence>
<dbReference type="RefSeq" id="XP_002491135.1">
    <property type="nucleotide sequence ID" value="XM_002491090.1"/>
</dbReference>
<name>C4R031_KOMPG</name>
<dbReference type="GeneID" id="8198793"/>
<evidence type="ECO:0000313" key="2">
    <source>
        <dbReference type="Proteomes" id="UP000000314"/>
    </source>
</evidence>
<dbReference type="HOGENOM" id="CLU_334965_0_0_1"/>
<reference evidence="1 2" key="1">
    <citation type="journal article" date="2009" name="Nat. Biotechnol.">
        <title>Genome sequence of the recombinant protein production host Pichia pastoris.</title>
        <authorList>
            <person name="De Schutter K."/>
            <person name="Lin Y.C."/>
            <person name="Tiels P."/>
            <person name="Van Hecke A."/>
            <person name="Glinka S."/>
            <person name="Weber-Lehmann J."/>
            <person name="Rouze P."/>
            <person name="Van de Peer Y."/>
            <person name="Callewaert N."/>
        </authorList>
    </citation>
    <scope>NUCLEOTIDE SEQUENCE [LARGE SCALE GENOMIC DNA]</scope>
    <source>
        <strain evidence="2">GS115 / ATCC 20864</strain>
    </source>
</reference>